<protein>
    <submittedName>
        <fullName evidence="1">Conjugative transposon TraN protein</fullName>
    </submittedName>
</protein>
<dbReference type="NCBIfam" id="TIGR03780">
    <property type="entry name" value="Bac_Flav_CT_N"/>
    <property type="match status" value="1"/>
</dbReference>
<dbReference type="STRING" id="714943.Mucpa_0077"/>
<name>H1YDU0_9SPHI</name>
<dbReference type="OrthoDB" id="1038500at2"/>
<dbReference type="EMBL" id="CM001403">
    <property type="protein sequence ID" value="EHQ24280.1"/>
    <property type="molecule type" value="Genomic_DNA"/>
</dbReference>
<dbReference type="AlphaFoldDB" id="H1YDU0"/>
<dbReference type="HOGENOM" id="CLU_059718_0_0_10"/>
<dbReference type="InterPro" id="IPR022298">
    <property type="entry name" value="Conjug_transposon_TraN"/>
</dbReference>
<dbReference type="Pfam" id="PF13595">
    <property type="entry name" value="DUF4138"/>
    <property type="match status" value="1"/>
</dbReference>
<keyword evidence="2" id="KW-1185">Reference proteome</keyword>
<sequence>MEKFITGILIYALLPCLHGMAQQLKNFDSSAVIVPYRLEVTDQKTTVLLFPSAIKSVDRGSRGILAEKVKEAENILKVKAERQGLPESNLSVVTGDGKLYSFTVQVDSNPAYQALDLRQQQSQEQAAVRFKEVQLNEADIRNIAVKVAAQKGFLHNHDKTAKMKMSLKGIYVCKNVLFYQLVIKNKSHMDYPVDFSRFYIRDDKRLKRMAIQEQEVRPIWSNADSTGIIPGGSTRTLVFAFKQFTIADHKNLAVELYEQNGDRHLSVPVSGKEILEARTIQ</sequence>
<evidence type="ECO:0000313" key="2">
    <source>
        <dbReference type="Proteomes" id="UP000002774"/>
    </source>
</evidence>
<dbReference type="RefSeq" id="WP_008503809.1">
    <property type="nucleotide sequence ID" value="NZ_CM001403.1"/>
</dbReference>
<organism evidence="1 2">
    <name type="scientific">Mucilaginibacter paludis DSM 18603</name>
    <dbReference type="NCBI Taxonomy" id="714943"/>
    <lineage>
        <taxon>Bacteria</taxon>
        <taxon>Pseudomonadati</taxon>
        <taxon>Bacteroidota</taxon>
        <taxon>Sphingobacteriia</taxon>
        <taxon>Sphingobacteriales</taxon>
        <taxon>Sphingobacteriaceae</taxon>
        <taxon>Mucilaginibacter</taxon>
    </lineage>
</organism>
<accession>H1YDU0</accession>
<evidence type="ECO:0000313" key="1">
    <source>
        <dbReference type="EMBL" id="EHQ24280.1"/>
    </source>
</evidence>
<dbReference type="eggNOG" id="COG3504">
    <property type="taxonomic scope" value="Bacteria"/>
</dbReference>
<dbReference type="Proteomes" id="UP000002774">
    <property type="component" value="Chromosome"/>
</dbReference>
<gene>
    <name evidence="1" type="ORF">Mucpa_0077</name>
</gene>
<proteinExistence type="predicted"/>
<reference evidence="1" key="1">
    <citation type="submission" date="2011-09" db="EMBL/GenBank/DDBJ databases">
        <title>The permanent draft genome of Mucilaginibacter paludis DSM 18603.</title>
        <authorList>
            <consortium name="US DOE Joint Genome Institute (JGI-PGF)"/>
            <person name="Lucas S."/>
            <person name="Han J."/>
            <person name="Lapidus A."/>
            <person name="Bruce D."/>
            <person name="Goodwin L."/>
            <person name="Pitluck S."/>
            <person name="Peters L."/>
            <person name="Kyrpides N."/>
            <person name="Mavromatis K."/>
            <person name="Ivanova N."/>
            <person name="Mikhailova N."/>
            <person name="Held B."/>
            <person name="Detter J.C."/>
            <person name="Tapia R."/>
            <person name="Han C."/>
            <person name="Land M."/>
            <person name="Hauser L."/>
            <person name="Markowitz V."/>
            <person name="Cheng J.-F."/>
            <person name="Hugenholtz P."/>
            <person name="Woyke T."/>
            <person name="Wu D."/>
            <person name="Tindall B."/>
            <person name="Brambilla E."/>
            <person name="Klenk H.-P."/>
            <person name="Eisen J.A."/>
        </authorList>
    </citation>
    <scope>NUCLEOTIDE SEQUENCE [LARGE SCALE GENOMIC DNA]</scope>
    <source>
        <strain evidence="1">DSM 18603</strain>
    </source>
</reference>